<keyword evidence="2" id="KW-0596">Phosphopantetheine</keyword>
<dbReference type="PROSITE" id="PS50075">
    <property type="entry name" value="CARRIER"/>
    <property type="match status" value="1"/>
</dbReference>
<feature type="compositionally biased region" description="Low complexity" evidence="4">
    <location>
        <begin position="76"/>
        <end position="92"/>
    </location>
</feature>
<dbReference type="InterPro" id="IPR036736">
    <property type="entry name" value="ACP-like_sf"/>
</dbReference>
<dbReference type="InterPro" id="IPR020806">
    <property type="entry name" value="PKS_PP-bd"/>
</dbReference>
<evidence type="ECO:0000256" key="4">
    <source>
        <dbReference type="SAM" id="MobiDB-lite"/>
    </source>
</evidence>
<comment type="caution">
    <text evidence="6">The sequence shown here is derived from an EMBL/GenBank/DDBJ whole genome shotgun (WGS) entry which is preliminary data.</text>
</comment>
<dbReference type="SUPFAM" id="SSF47336">
    <property type="entry name" value="ACP-like"/>
    <property type="match status" value="1"/>
</dbReference>
<evidence type="ECO:0000313" key="7">
    <source>
        <dbReference type="Proteomes" id="UP001595975"/>
    </source>
</evidence>
<dbReference type="InterPro" id="IPR009081">
    <property type="entry name" value="PP-bd_ACP"/>
</dbReference>
<dbReference type="InterPro" id="IPR023213">
    <property type="entry name" value="CAT-like_dom_sf"/>
</dbReference>
<accession>A0ABW0X6A0</accession>
<feature type="region of interest" description="Disordered" evidence="4">
    <location>
        <begin position="76"/>
        <end position="98"/>
    </location>
</feature>
<evidence type="ECO:0000259" key="5">
    <source>
        <dbReference type="PROSITE" id="PS50075"/>
    </source>
</evidence>
<evidence type="ECO:0000256" key="3">
    <source>
        <dbReference type="ARBA" id="ARBA00022553"/>
    </source>
</evidence>
<reference evidence="7" key="1">
    <citation type="journal article" date="2019" name="Int. J. Syst. Evol. Microbiol.">
        <title>The Global Catalogue of Microorganisms (GCM) 10K type strain sequencing project: providing services to taxonomists for standard genome sequencing and annotation.</title>
        <authorList>
            <consortium name="The Broad Institute Genomics Platform"/>
            <consortium name="The Broad Institute Genome Sequencing Center for Infectious Disease"/>
            <person name="Wu L."/>
            <person name="Ma J."/>
        </authorList>
    </citation>
    <scope>NUCLEOTIDE SEQUENCE [LARGE SCALE GENOMIC DNA]</scope>
    <source>
        <strain evidence="7">CGMCC 4.1437</strain>
    </source>
</reference>
<dbReference type="RefSeq" id="WP_380227648.1">
    <property type="nucleotide sequence ID" value="NZ_JBHSOF010000034.1"/>
</dbReference>
<evidence type="ECO:0000256" key="1">
    <source>
        <dbReference type="ARBA" id="ARBA00001957"/>
    </source>
</evidence>
<dbReference type="Gene3D" id="3.30.559.10">
    <property type="entry name" value="Chloramphenicol acetyltransferase-like domain"/>
    <property type="match status" value="1"/>
</dbReference>
<dbReference type="Gene3D" id="1.10.1200.10">
    <property type="entry name" value="ACP-like"/>
    <property type="match status" value="1"/>
</dbReference>
<dbReference type="EMBL" id="JBHSOF010000034">
    <property type="protein sequence ID" value="MFC5665976.1"/>
    <property type="molecule type" value="Genomic_DNA"/>
</dbReference>
<gene>
    <name evidence="6" type="ORF">ACFP3U_23735</name>
</gene>
<keyword evidence="3" id="KW-0597">Phosphoprotein</keyword>
<dbReference type="InterPro" id="IPR001242">
    <property type="entry name" value="Condensation_dom"/>
</dbReference>
<keyword evidence="7" id="KW-1185">Reference proteome</keyword>
<feature type="domain" description="Carrier" evidence="5">
    <location>
        <begin position="1"/>
        <end position="76"/>
    </location>
</feature>
<dbReference type="SUPFAM" id="SSF52777">
    <property type="entry name" value="CoA-dependent acyltransferases"/>
    <property type="match status" value="2"/>
</dbReference>
<dbReference type="Pfam" id="PF00550">
    <property type="entry name" value="PP-binding"/>
    <property type="match status" value="1"/>
</dbReference>
<evidence type="ECO:0000313" key="6">
    <source>
        <dbReference type="EMBL" id="MFC5665976.1"/>
    </source>
</evidence>
<sequence>MTVADLTSVLVETLEAVLGVSGATPETSFFSAGGTSLHAEIYARTASAATGRTITFTDIFRHPSPQDLADALTTRADGADTTGTAEAEASTRWRPVSENQASRLERLRLAEQSGRPAFRAHAELLLAGFDLRGPLDVDALDAAVHAVVTRHSALRTRFRISDEGYAQQVEPASYGLEPVDARHLHPAEVLDLAWRPLDLRSGRLARFLLADFGEDHHQLWVTVEHIVSDGVSCHVLNNALADEYSRRATGTAEPAPAPAPTPVPAPAPSGDIEGHDFARLENALCQDAQGRAAEEHWRRQIGDGPIWRPYAHPDLAGPGQDRAAGDVLLVRTRPAATGRALRERAAQYGTTLHALVVFALTRAAARAAATRDVTVYWYTANRNLPGVATTVGSLAGLTMARVAPVPHGRGEAEIRAVARTVADSMAYAFHPIERIARQHTTQWLMPDDEPFLVLHVNEDTQTPEPSGAREPLRFAGLHVAAADGYGRRDRRGYTLDASVTSLPSGFSLGLSYRDGMIPAAAAARLLEGFAEEIDRIVEGAP</sequence>
<dbReference type="Pfam" id="PF00668">
    <property type="entry name" value="Condensation"/>
    <property type="match status" value="1"/>
</dbReference>
<comment type="cofactor">
    <cofactor evidence="1">
        <name>pantetheine 4'-phosphate</name>
        <dbReference type="ChEBI" id="CHEBI:47942"/>
    </cofactor>
</comment>
<protein>
    <submittedName>
        <fullName evidence="6">Condensation domain-containing protein</fullName>
    </submittedName>
</protein>
<organism evidence="6 7">
    <name type="scientific">Kitasatospora misakiensis</name>
    <dbReference type="NCBI Taxonomy" id="67330"/>
    <lineage>
        <taxon>Bacteria</taxon>
        <taxon>Bacillati</taxon>
        <taxon>Actinomycetota</taxon>
        <taxon>Actinomycetes</taxon>
        <taxon>Kitasatosporales</taxon>
        <taxon>Streptomycetaceae</taxon>
        <taxon>Kitasatospora</taxon>
    </lineage>
</organism>
<dbReference type="PANTHER" id="PTHR45527">
    <property type="entry name" value="NONRIBOSOMAL PEPTIDE SYNTHETASE"/>
    <property type="match status" value="1"/>
</dbReference>
<evidence type="ECO:0000256" key="2">
    <source>
        <dbReference type="ARBA" id="ARBA00022450"/>
    </source>
</evidence>
<name>A0ABW0X6A0_9ACTN</name>
<proteinExistence type="predicted"/>
<dbReference type="Gene3D" id="3.30.559.30">
    <property type="entry name" value="Nonribosomal peptide synthetase, condensation domain"/>
    <property type="match status" value="1"/>
</dbReference>
<dbReference type="PANTHER" id="PTHR45527:SF1">
    <property type="entry name" value="FATTY ACID SYNTHASE"/>
    <property type="match status" value="1"/>
</dbReference>
<dbReference type="SMART" id="SM00823">
    <property type="entry name" value="PKS_PP"/>
    <property type="match status" value="1"/>
</dbReference>
<dbReference type="Proteomes" id="UP001595975">
    <property type="component" value="Unassembled WGS sequence"/>
</dbReference>